<dbReference type="InterPro" id="IPR010179">
    <property type="entry name" value="CRISPR-assoc_prot_Cse3"/>
</dbReference>
<dbReference type="NCBIfam" id="TIGR01907">
    <property type="entry name" value="casE_Cse3"/>
    <property type="match status" value="1"/>
</dbReference>
<dbReference type="Proteomes" id="UP000198727">
    <property type="component" value="Unassembled WGS sequence"/>
</dbReference>
<accession>A0A1I5R1B4</accession>
<name>A0A1I5R1B4_9PSEU</name>
<dbReference type="EMBL" id="FOWW01000002">
    <property type="protein sequence ID" value="SFP52289.1"/>
    <property type="molecule type" value="Genomic_DNA"/>
</dbReference>
<organism evidence="1 2">
    <name type="scientific">Amycolatopsis arida</name>
    <dbReference type="NCBI Taxonomy" id="587909"/>
    <lineage>
        <taxon>Bacteria</taxon>
        <taxon>Bacillati</taxon>
        <taxon>Actinomycetota</taxon>
        <taxon>Actinomycetes</taxon>
        <taxon>Pseudonocardiales</taxon>
        <taxon>Pseudonocardiaceae</taxon>
        <taxon>Amycolatopsis</taxon>
    </lineage>
</organism>
<dbReference type="STRING" id="587909.SAMN05421810_102838"/>
<dbReference type="Gene3D" id="3.30.70.1200">
    <property type="entry name" value="Crispr-associated protein, domain 1"/>
    <property type="match status" value="1"/>
</dbReference>
<dbReference type="CDD" id="cd09727">
    <property type="entry name" value="Cas6_I-E"/>
    <property type="match status" value="1"/>
</dbReference>
<reference evidence="2" key="1">
    <citation type="submission" date="2016-10" db="EMBL/GenBank/DDBJ databases">
        <authorList>
            <person name="Varghese N."/>
            <person name="Submissions S."/>
        </authorList>
    </citation>
    <scope>NUCLEOTIDE SEQUENCE [LARGE SCALE GENOMIC DNA]</scope>
    <source>
        <strain evidence="2">CGMCC 4.5579</strain>
    </source>
</reference>
<gene>
    <name evidence="1" type="ORF">SAMN05421810_102838</name>
</gene>
<protein>
    <submittedName>
        <fullName evidence="1">CRISPR system Cascade subunit CasE</fullName>
    </submittedName>
</protein>
<keyword evidence="2" id="KW-1185">Reference proteome</keyword>
<dbReference type="Pfam" id="PF08798">
    <property type="entry name" value="CRISPR_assoc"/>
    <property type="match status" value="1"/>
</dbReference>
<dbReference type="AlphaFoldDB" id="A0A1I5R1B4"/>
<sequence>MFLSRFEFDTARRAARELLASPQALHAAVAAVCSSDRPRESGEGRVLWRVDHTTGGTVLYLVSPHRPELDDLAEVAGSTTQGWEEPKPAWETRDYAPLLDRLAAGDRWAFRLTANPVVSRRKSAEAKRSQRFGHVTATHQTAWLLKRIGKHGFAVVNGESGEPDLAVRGRRTLRFSRRGSEVVIATATFEGVLEVTDPAALRRALTSGIGPAKGYGCGLLTLARAR</sequence>
<proteinExistence type="predicted"/>
<evidence type="ECO:0000313" key="1">
    <source>
        <dbReference type="EMBL" id="SFP52289.1"/>
    </source>
</evidence>
<evidence type="ECO:0000313" key="2">
    <source>
        <dbReference type="Proteomes" id="UP000198727"/>
    </source>
</evidence>
<dbReference type="RefSeq" id="WP_092529517.1">
    <property type="nucleotide sequence ID" value="NZ_FOWW01000002.1"/>
</dbReference>
<dbReference type="Gene3D" id="3.30.70.1210">
    <property type="entry name" value="Crispr-associated protein, domain 2"/>
    <property type="match status" value="1"/>
</dbReference>
<dbReference type="OrthoDB" id="9795689at2"/>
<dbReference type="SUPFAM" id="SSF117987">
    <property type="entry name" value="CRISPR-associated protein"/>
    <property type="match status" value="2"/>
</dbReference>
<dbReference type="SMART" id="SM01101">
    <property type="entry name" value="CRISPR_assoc"/>
    <property type="match status" value="1"/>
</dbReference>